<evidence type="ECO:0000313" key="3">
    <source>
        <dbReference type="Proteomes" id="UP000319219"/>
    </source>
</evidence>
<accession>A0ABY3AYP7</accession>
<dbReference type="PANTHER" id="PTHR41283:SF1">
    <property type="entry name" value="AMINOGLYCOSIDE PHOSPHOTRANSFERASE DOMAIN-CONTAINING PROTEIN"/>
    <property type="match status" value="1"/>
</dbReference>
<dbReference type="Gene3D" id="3.90.1200.10">
    <property type="match status" value="1"/>
</dbReference>
<keyword evidence="3" id="KW-1185">Reference proteome</keyword>
<reference evidence="2 3" key="1">
    <citation type="submission" date="2019-07" db="EMBL/GenBank/DDBJ databases">
        <title>Paenibacillus ottowii sp. nov. isolated from a fermentation system processing bovine manure.</title>
        <authorList>
            <person name="Velazquez L.F."/>
            <person name="Rajbanshi S."/>
            <person name="Guan S."/>
            <person name="Hinchee M."/>
            <person name="Welsh A."/>
        </authorList>
    </citation>
    <scope>NUCLEOTIDE SEQUENCE [LARGE SCALE GENOMIC DNA]</scope>
    <source>
        <strain evidence="2 3">MS2379</strain>
    </source>
</reference>
<proteinExistence type="predicted"/>
<evidence type="ECO:0000313" key="2">
    <source>
        <dbReference type="EMBL" id="TQR95510.1"/>
    </source>
</evidence>
<dbReference type="Pfam" id="PF01636">
    <property type="entry name" value="APH"/>
    <property type="match status" value="1"/>
</dbReference>
<dbReference type="Proteomes" id="UP000319219">
    <property type="component" value="Unassembled WGS sequence"/>
</dbReference>
<dbReference type="PANTHER" id="PTHR41283">
    <property type="entry name" value="AMINOGLYCOSIDE PHOSPHOTRANSFERASE"/>
    <property type="match status" value="1"/>
</dbReference>
<feature type="domain" description="Aminoglycoside phosphotransferase" evidence="1">
    <location>
        <begin position="17"/>
        <end position="239"/>
    </location>
</feature>
<dbReference type="RefSeq" id="WP_142614615.1">
    <property type="nucleotide sequence ID" value="NZ_VIJZ01000012.1"/>
</dbReference>
<organism evidence="2 3">
    <name type="scientific">Paenibacillus ottowii</name>
    <dbReference type="NCBI Taxonomy" id="2315729"/>
    <lineage>
        <taxon>Bacteria</taxon>
        <taxon>Bacillati</taxon>
        <taxon>Bacillota</taxon>
        <taxon>Bacilli</taxon>
        <taxon>Bacillales</taxon>
        <taxon>Paenibacillaceae</taxon>
        <taxon>Paenibacillus</taxon>
    </lineage>
</organism>
<comment type="caution">
    <text evidence="2">The sequence shown here is derived from an EMBL/GenBank/DDBJ whole genome shotgun (WGS) entry which is preliminary data.</text>
</comment>
<dbReference type="SUPFAM" id="SSF56112">
    <property type="entry name" value="Protein kinase-like (PK-like)"/>
    <property type="match status" value="1"/>
</dbReference>
<gene>
    <name evidence="2" type="ORF">FKV70_22595</name>
</gene>
<sequence>MSQLWSGIPGASTWRSVQEIHKGWSSDSKYYIQTTDGMGLLLRISNITQYEKKQREFESVTKLNHIENVVMSRPLDFGICNNGQSVYSLFTWVNGDDAEGVIPTLNADQQYQLGVQAGKALAKLHEIHAEQAQVPWAEHYNAKINRYIRNYKSCGIPLKGADQTISFIEQNRHLLENRPQTFQHGDYHVGNMVVTPSGELGIIDFNRLDYGDPWEEFNRITWCAGLSPLFASGCIHGYFNNDVPDVFFRLMALYIASNQLSSIHWAIPFGKEEVDAMVRRAEEVLEAYDYFQTDIPKWYLPSSPEL</sequence>
<evidence type="ECO:0000259" key="1">
    <source>
        <dbReference type="Pfam" id="PF01636"/>
    </source>
</evidence>
<name>A0ABY3AYP7_9BACL</name>
<dbReference type="EMBL" id="VIJZ01000012">
    <property type="protein sequence ID" value="TQR95510.1"/>
    <property type="molecule type" value="Genomic_DNA"/>
</dbReference>
<dbReference type="InterPro" id="IPR011009">
    <property type="entry name" value="Kinase-like_dom_sf"/>
</dbReference>
<dbReference type="InterPro" id="IPR002575">
    <property type="entry name" value="Aminoglycoside_PTrfase"/>
</dbReference>
<protein>
    <submittedName>
        <fullName evidence="2">Phosphotransferase family protein</fullName>
    </submittedName>
</protein>